<feature type="non-terminal residue" evidence="3">
    <location>
        <position position="414"/>
    </location>
</feature>
<dbReference type="GO" id="GO:0016832">
    <property type="term" value="F:aldehyde-lyase activity"/>
    <property type="evidence" value="ECO:0007669"/>
    <property type="project" value="InterPro"/>
</dbReference>
<feature type="transmembrane region" description="Helical" evidence="1">
    <location>
        <begin position="61"/>
        <end position="80"/>
    </location>
</feature>
<gene>
    <name evidence="3" type="ORF">CMUS01_11459</name>
</gene>
<organism evidence="3 4">
    <name type="scientific">Colletotrichum musicola</name>
    <dbReference type="NCBI Taxonomy" id="2175873"/>
    <lineage>
        <taxon>Eukaryota</taxon>
        <taxon>Fungi</taxon>
        <taxon>Dikarya</taxon>
        <taxon>Ascomycota</taxon>
        <taxon>Pezizomycotina</taxon>
        <taxon>Sordariomycetes</taxon>
        <taxon>Hypocreomycetidae</taxon>
        <taxon>Glomerellales</taxon>
        <taxon>Glomerellaceae</taxon>
        <taxon>Colletotrichum</taxon>
        <taxon>Colletotrichum orchidearum species complex</taxon>
    </lineage>
</organism>
<feature type="transmembrane region" description="Helical" evidence="1">
    <location>
        <begin position="20"/>
        <end position="40"/>
    </location>
</feature>
<proteinExistence type="predicted"/>
<accession>A0A8H6N6C4</accession>
<dbReference type="Pfam" id="PF03894">
    <property type="entry name" value="XFP"/>
    <property type="match status" value="1"/>
</dbReference>
<comment type="caution">
    <text evidence="3">The sequence shown here is derived from an EMBL/GenBank/DDBJ whole genome shotgun (WGS) entry which is preliminary data.</text>
</comment>
<dbReference type="InterPro" id="IPR018970">
    <property type="entry name" value="Xul5P/Fru6P_PKetolase_N"/>
</dbReference>
<dbReference type="PANTHER" id="PTHR31273">
    <property type="entry name" value="PHOSPHOKETOLASE-RELATED"/>
    <property type="match status" value="1"/>
</dbReference>
<keyword evidence="1" id="KW-1133">Transmembrane helix</keyword>
<evidence type="ECO:0000313" key="3">
    <source>
        <dbReference type="EMBL" id="KAF6821101.1"/>
    </source>
</evidence>
<dbReference type="Pfam" id="PF09364">
    <property type="entry name" value="XFP_N"/>
    <property type="match status" value="1"/>
</dbReference>
<reference evidence="3" key="1">
    <citation type="journal article" date="2020" name="Phytopathology">
        <title>Genome Sequence Resources of Colletotrichum truncatum, C. plurivorum, C. musicola, and C. sojae: Four Species Pathogenic to Soybean (Glycine max).</title>
        <authorList>
            <person name="Rogerio F."/>
            <person name="Boufleur T.R."/>
            <person name="Ciampi-Guillardi M."/>
            <person name="Sukno S.A."/>
            <person name="Thon M.R."/>
            <person name="Massola Junior N.S."/>
            <person name="Baroncelli R."/>
        </authorList>
    </citation>
    <scope>NUCLEOTIDE SEQUENCE</scope>
    <source>
        <strain evidence="3">LFN0074</strain>
    </source>
</reference>
<evidence type="ECO:0000313" key="4">
    <source>
        <dbReference type="Proteomes" id="UP000639643"/>
    </source>
</evidence>
<dbReference type="Gene3D" id="3.40.50.970">
    <property type="match status" value="3"/>
</dbReference>
<evidence type="ECO:0000259" key="2">
    <source>
        <dbReference type="Pfam" id="PF09364"/>
    </source>
</evidence>
<feature type="domain" description="Xylulose 5-phosphate/Fructose 6-phosphate phosphoketolase N-terminal" evidence="2">
    <location>
        <begin position="50"/>
        <end position="113"/>
    </location>
</feature>
<dbReference type="PANTHER" id="PTHR31273:SF1">
    <property type="entry name" value="PHOSPHOKETOLASE-RELATED"/>
    <property type="match status" value="1"/>
</dbReference>
<dbReference type="GO" id="GO:0005975">
    <property type="term" value="P:carbohydrate metabolic process"/>
    <property type="evidence" value="ECO:0007669"/>
    <property type="project" value="InterPro"/>
</dbReference>
<name>A0A8H6N6C4_9PEZI</name>
<keyword evidence="4" id="KW-1185">Reference proteome</keyword>
<dbReference type="EMBL" id="WIGM01000583">
    <property type="protein sequence ID" value="KAF6821101.1"/>
    <property type="molecule type" value="Genomic_DNA"/>
</dbReference>
<dbReference type="Proteomes" id="UP000639643">
    <property type="component" value="Unassembled WGS sequence"/>
</dbReference>
<protein>
    <submittedName>
        <fullName evidence="3">D-xylulose 5-phosphate d-fructose 6-phosphate</fullName>
    </submittedName>
</protein>
<keyword evidence="1" id="KW-0472">Membrane</keyword>
<keyword evidence="1" id="KW-0812">Transmembrane</keyword>
<dbReference type="AlphaFoldDB" id="A0A8H6N6C4"/>
<evidence type="ECO:0000256" key="1">
    <source>
        <dbReference type="SAM" id="Phobius"/>
    </source>
</evidence>
<sequence length="414" mass="46340">MDKTLLEPEIVKSLRDYQNAACYTALAMCLVTGNVSFGGLKRDRYKESTFHRIVDRWKTDMMFAIGPGYGMPATLAALWLDGSLQKLLPEMTHSPAGLSNLVTKFSAPDGLSDWNTIESIDPKTSGAVIPIVHCDGLKDVISDDWFADLATNGFQVCVINGLEDKIQRAARSDEPTINSPRRPIIALHVPVGHAYPKDMHGAIFQSQQQPFARDITFQGHLDTLQTWHRKFKIPSLLAGGKPNASILGVIPDDDNKKLRLLTAKNPYVDSSLISQPKLNLLYSPTGVLADQAEKMLELFVDDYSGDKRRRPIQFVLEHWDQGFAQGCAIDSQLSLPYEIYVRSLHDAMVEYARFTDAAKQMRWRWERASMNFIEMHPLADEGLDLIQKVLDIKGAVTGVYFPPDANCFLSIVEN</sequence>
<dbReference type="InterPro" id="IPR005593">
    <property type="entry name" value="Xul5P/Fru6P_PKetolase"/>
</dbReference>
<dbReference type="OrthoDB" id="2532903at2759"/>